<protein>
    <recommendedName>
        <fullName evidence="4">Transporter</fullName>
    </recommendedName>
</protein>
<reference evidence="2 3" key="1">
    <citation type="submission" date="2017-08" db="EMBL/GenBank/DDBJ databases">
        <title>Infants hospitalized years apart are colonized by the same room-sourced microbial strains.</title>
        <authorList>
            <person name="Brooks B."/>
            <person name="Olm M.R."/>
            <person name="Firek B.A."/>
            <person name="Baker R."/>
            <person name="Thomas B.C."/>
            <person name="Morowitz M.J."/>
            <person name="Banfield J.F."/>
        </authorList>
    </citation>
    <scope>NUCLEOTIDE SEQUENCE [LARGE SCALE GENOMIC DNA]</scope>
    <source>
        <strain evidence="2">S2_005_002_R2_34</strain>
    </source>
</reference>
<evidence type="ECO:0000313" key="3">
    <source>
        <dbReference type="Proteomes" id="UP000249185"/>
    </source>
</evidence>
<name>A0A2W5N071_RHOSU</name>
<feature type="region of interest" description="Disordered" evidence="1">
    <location>
        <begin position="1"/>
        <end position="26"/>
    </location>
</feature>
<dbReference type="Proteomes" id="UP000249185">
    <property type="component" value="Unassembled WGS sequence"/>
</dbReference>
<dbReference type="AlphaFoldDB" id="A0A2W5N071"/>
<accession>A0A2W5N071</accession>
<proteinExistence type="predicted"/>
<sequence>MRGSASKPPWDPVQPRTLRNTPFPEVPGQRLSMSLWQGGHRPTRSSRAVIQQRGNDVILLSKGLLSVALASLLVAGPALATEGIAPAGPIGGTDLNQALLPPPGIYPGLVGGGINLRDYHLGGGADLPASGNVGFGALGALVVYPKMVLGGQVGSSIGVGYQRVCFGVEPAPESCSEGAMDTYTDLFLWSRFSPSEAFSTQPKTGIPIPYGTAFMAGVGVTWPTGEYSATSPVNVGSNFYTISPSVAITYTAPSFFTAAPGHATQLSARLFYNYYTENSDTNYDTGDTVSIDFSASEIAGPWQFGVTGTGWVQISDDTVDGVSNGVRASALNVGPIAQYGFQLGGSPAFIKAKYLWMVGGEYIPQSDGLTVSMGISF</sequence>
<dbReference type="InterPro" id="IPR025737">
    <property type="entry name" value="FApF"/>
</dbReference>
<dbReference type="Pfam" id="PF13557">
    <property type="entry name" value="Phenol_MetA_deg"/>
    <property type="match status" value="1"/>
</dbReference>
<gene>
    <name evidence="2" type="ORF">DI556_21355</name>
</gene>
<comment type="caution">
    <text evidence="2">The sequence shown here is derived from an EMBL/GenBank/DDBJ whole genome shotgun (WGS) entry which is preliminary data.</text>
</comment>
<dbReference type="EMBL" id="QFPW01000032">
    <property type="protein sequence ID" value="PZQ46028.1"/>
    <property type="molecule type" value="Genomic_DNA"/>
</dbReference>
<organism evidence="2 3">
    <name type="scientific">Rhodovulum sulfidophilum</name>
    <name type="common">Rhodobacter sulfidophilus</name>
    <dbReference type="NCBI Taxonomy" id="35806"/>
    <lineage>
        <taxon>Bacteria</taxon>
        <taxon>Pseudomonadati</taxon>
        <taxon>Pseudomonadota</taxon>
        <taxon>Alphaproteobacteria</taxon>
        <taxon>Rhodobacterales</taxon>
        <taxon>Paracoccaceae</taxon>
        <taxon>Rhodovulum</taxon>
    </lineage>
</organism>
<evidence type="ECO:0000256" key="1">
    <source>
        <dbReference type="SAM" id="MobiDB-lite"/>
    </source>
</evidence>
<evidence type="ECO:0000313" key="2">
    <source>
        <dbReference type="EMBL" id="PZQ46028.1"/>
    </source>
</evidence>
<evidence type="ECO:0008006" key="4">
    <source>
        <dbReference type="Google" id="ProtNLM"/>
    </source>
</evidence>